<sequence length="98" mass="10122">MERRRRIVGIVMLVFLLLALALSLDYILVNEEHECTGAGCEICAVLQTAEETLRAPAARAALSAVAAAAAVVLLAAVIVPGAPRAAASPVSRCDVLIA</sequence>
<dbReference type="AlphaFoldDB" id="A0A9D2AR41"/>
<accession>A0A9D2AR41</accession>
<dbReference type="EMBL" id="DXFD01000001">
    <property type="protein sequence ID" value="HIX46059.1"/>
    <property type="molecule type" value="Genomic_DNA"/>
</dbReference>
<evidence type="ECO:0000313" key="3">
    <source>
        <dbReference type="Proteomes" id="UP000824249"/>
    </source>
</evidence>
<reference evidence="2" key="1">
    <citation type="journal article" date="2021" name="PeerJ">
        <title>Extensive microbial diversity within the chicken gut microbiome revealed by metagenomics and culture.</title>
        <authorList>
            <person name="Gilroy R."/>
            <person name="Ravi A."/>
            <person name="Getino M."/>
            <person name="Pursley I."/>
            <person name="Horton D.L."/>
            <person name="Alikhan N.F."/>
            <person name="Baker D."/>
            <person name="Gharbi K."/>
            <person name="Hall N."/>
            <person name="Watson M."/>
            <person name="Adriaenssens E.M."/>
            <person name="Foster-Nyarko E."/>
            <person name="Jarju S."/>
            <person name="Secka A."/>
            <person name="Antonio M."/>
            <person name="Oren A."/>
            <person name="Chaudhuri R.R."/>
            <person name="La Ragione R."/>
            <person name="Hildebrand F."/>
            <person name="Pallen M.J."/>
        </authorList>
    </citation>
    <scope>NUCLEOTIDE SEQUENCE</scope>
    <source>
        <strain evidence="2">26628</strain>
    </source>
</reference>
<feature type="transmembrane region" description="Helical" evidence="1">
    <location>
        <begin position="60"/>
        <end position="82"/>
    </location>
</feature>
<name>A0A9D2AR41_9FIRM</name>
<keyword evidence="1" id="KW-0812">Transmembrane</keyword>
<gene>
    <name evidence="2" type="ORF">H9737_00010</name>
</gene>
<dbReference type="Proteomes" id="UP000824249">
    <property type="component" value="Unassembled WGS sequence"/>
</dbReference>
<proteinExistence type="predicted"/>
<protein>
    <submittedName>
        <fullName evidence="2">Uncharacterized protein</fullName>
    </submittedName>
</protein>
<evidence type="ECO:0000256" key="1">
    <source>
        <dbReference type="SAM" id="Phobius"/>
    </source>
</evidence>
<organism evidence="2 3">
    <name type="scientific">Candidatus Borkfalkia faecigallinarum</name>
    <dbReference type="NCBI Taxonomy" id="2838509"/>
    <lineage>
        <taxon>Bacteria</taxon>
        <taxon>Bacillati</taxon>
        <taxon>Bacillota</taxon>
        <taxon>Clostridia</taxon>
        <taxon>Christensenellales</taxon>
        <taxon>Christensenellaceae</taxon>
        <taxon>Candidatus Borkfalkia</taxon>
    </lineage>
</organism>
<keyword evidence="1" id="KW-0472">Membrane</keyword>
<reference evidence="2" key="2">
    <citation type="submission" date="2021-04" db="EMBL/GenBank/DDBJ databases">
        <authorList>
            <person name="Gilroy R."/>
        </authorList>
    </citation>
    <scope>NUCLEOTIDE SEQUENCE</scope>
    <source>
        <strain evidence="2">26628</strain>
    </source>
</reference>
<comment type="caution">
    <text evidence="2">The sequence shown here is derived from an EMBL/GenBank/DDBJ whole genome shotgun (WGS) entry which is preliminary data.</text>
</comment>
<evidence type="ECO:0000313" key="2">
    <source>
        <dbReference type="EMBL" id="HIX46059.1"/>
    </source>
</evidence>
<keyword evidence="1" id="KW-1133">Transmembrane helix</keyword>